<comment type="catalytic activity">
    <reaction evidence="12">
        <text>Cleavage of a -Pro-|-Xaa bond to release a C-terminal amino acid.</text>
        <dbReference type="EC" id="3.4.16.2"/>
    </reaction>
</comment>
<evidence type="ECO:0000256" key="2">
    <source>
        <dbReference type="ARBA" id="ARBA00011079"/>
    </source>
</evidence>
<accession>A0A9N9M837</accession>
<dbReference type="GO" id="GO:0008239">
    <property type="term" value="F:dipeptidyl-peptidase activity"/>
    <property type="evidence" value="ECO:0007669"/>
    <property type="project" value="TreeGrafter"/>
</dbReference>
<dbReference type="EMBL" id="OU892277">
    <property type="protein sequence ID" value="CAG9759251.1"/>
    <property type="molecule type" value="Genomic_DNA"/>
</dbReference>
<keyword evidence="4" id="KW-0121">Carboxypeptidase</keyword>
<keyword evidence="5" id="KW-0645">Protease</keyword>
<feature type="signal peptide" evidence="18">
    <location>
        <begin position="1"/>
        <end position="15"/>
    </location>
</feature>
<proteinExistence type="inferred from homology"/>
<dbReference type="PANTHER" id="PTHR11010:SF38">
    <property type="entry name" value="LYSOSOMAL PRO-X CARBOXYPEPTIDASE"/>
    <property type="match status" value="1"/>
</dbReference>
<keyword evidence="7" id="KW-0378">Hydrolase</keyword>
<evidence type="ECO:0000256" key="12">
    <source>
        <dbReference type="ARBA" id="ARBA00052013"/>
    </source>
</evidence>
<evidence type="ECO:0000256" key="5">
    <source>
        <dbReference type="ARBA" id="ARBA00022670"/>
    </source>
</evidence>
<evidence type="ECO:0000256" key="10">
    <source>
        <dbReference type="ARBA" id="ARBA00023180"/>
    </source>
</evidence>
<comment type="subcellular location">
    <subcellularLocation>
        <location evidence="1">Lysosome</location>
    </subcellularLocation>
</comment>
<evidence type="ECO:0000256" key="17">
    <source>
        <dbReference type="ARBA" id="ARBA00076608"/>
    </source>
</evidence>
<dbReference type="Gene3D" id="3.40.50.1820">
    <property type="entry name" value="alpha/beta hydrolase"/>
    <property type="match status" value="1"/>
</dbReference>
<keyword evidence="6 18" id="KW-0732">Signal</keyword>
<evidence type="ECO:0000256" key="6">
    <source>
        <dbReference type="ARBA" id="ARBA00022729"/>
    </source>
</evidence>
<organism evidence="19 20">
    <name type="scientific">Ceutorhynchus assimilis</name>
    <name type="common">cabbage seed weevil</name>
    <dbReference type="NCBI Taxonomy" id="467358"/>
    <lineage>
        <taxon>Eukaryota</taxon>
        <taxon>Metazoa</taxon>
        <taxon>Ecdysozoa</taxon>
        <taxon>Arthropoda</taxon>
        <taxon>Hexapoda</taxon>
        <taxon>Insecta</taxon>
        <taxon>Pterygota</taxon>
        <taxon>Neoptera</taxon>
        <taxon>Endopterygota</taxon>
        <taxon>Coleoptera</taxon>
        <taxon>Polyphaga</taxon>
        <taxon>Cucujiformia</taxon>
        <taxon>Curculionidae</taxon>
        <taxon>Ceutorhynchinae</taxon>
        <taxon>Ceutorhynchus</taxon>
    </lineage>
</organism>
<sequence length="485" mass="54788">MKIIILIFGFSVVFCEEIHYGFVTKYIDMPLDHFSFTTNTTFKLRYLVNDTYFAEDKPIFFYTGNEGDISMFAQNTGFMFELAAKMGALLVFAEHRFYGETLPFGNNSYTSPKYLGYLSAQQALADYVYLINDLQKQYVNKSNSLEKLPVIAFGGSYGGMLAAWLRIRYPYSVIGAIASSAPVWQFHGIIPCENFNKIVTDVVRSLGSEICADTIRKSWNILRNITATDKGKIDVSTTFQLCKNIQTNDDIETLLNWLSEIYVDIVMVNYPYPTSFLVPLPGHPVREFCEGLDSVKYKDGVGLVEAIAKGLQIYTNYTGTTKCNDILQTAGPNLGENGWNFQSCTDMIMPMCSTDTDMFENSAWDFQQFSDDCYKQFSVRPRNEEVPILEFGGTEIETASNIVFSNGLLDPWSSGGVIKNISSQVLSILIPDGAHHVDLRAANPLDTESFKTARQFHEKQINKWLDKFYFKSLPLEAYVSTVNKI</sequence>
<keyword evidence="20" id="KW-1185">Reference proteome</keyword>
<dbReference type="InterPro" id="IPR029058">
    <property type="entry name" value="AB_hydrolase_fold"/>
</dbReference>
<keyword evidence="11" id="KW-0458">Lysosome</keyword>
<name>A0A9N9M837_9CUCU</name>
<evidence type="ECO:0000256" key="7">
    <source>
        <dbReference type="ARBA" id="ARBA00022801"/>
    </source>
</evidence>
<reference evidence="19" key="1">
    <citation type="submission" date="2022-01" db="EMBL/GenBank/DDBJ databases">
        <authorList>
            <person name="King R."/>
        </authorList>
    </citation>
    <scope>NUCLEOTIDE SEQUENCE</scope>
</reference>
<dbReference type="GO" id="GO:0004185">
    <property type="term" value="F:serine-type carboxypeptidase activity"/>
    <property type="evidence" value="ECO:0007669"/>
    <property type="project" value="UniProtKB-EC"/>
</dbReference>
<dbReference type="InterPro" id="IPR008758">
    <property type="entry name" value="Peptidase_S28"/>
</dbReference>
<evidence type="ECO:0000256" key="11">
    <source>
        <dbReference type="ARBA" id="ARBA00023228"/>
    </source>
</evidence>
<keyword evidence="9" id="KW-1015">Disulfide bond</keyword>
<dbReference type="InterPro" id="IPR042269">
    <property type="entry name" value="Ser_carbopepase_S28_SKS"/>
</dbReference>
<comment type="function">
    <text evidence="13">Cleaves C-terminal amino acids linked to proline in peptides such as angiotensin II, III and des-Arg9-bradykinin. This cleavage occurs at acidic pH, but enzymatic activity is retained with some substrates at neutral pH.</text>
</comment>
<evidence type="ECO:0000313" key="19">
    <source>
        <dbReference type="EMBL" id="CAG9759251.1"/>
    </source>
</evidence>
<keyword evidence="10" id="KW-0325">Glycoprotein</keyword>
<dbReference type="AlphaFoldDB" id="A0A9N9M837"/>
<dbReference type="Gene3D" id="1.20.120.980">
    <property type="entry name" value="Serine carboxypeptidase S28, SKS domain"/>
    <property type="match status" value="1"/>
</dbReference>
<dbReference type="GO" id="GO:0005764">
    <property type="term" value="C:lysosome"/>
    <property type="evidence" value="ECO:0007669"/>
    <property type="project" value="UniProtKB-SubCell"/>
</dbReference>
<comment type="similarity">
    <text evidence="2">Belongs to the peptidase S28 family.</text>
</comment>
<dbReference type="Pfam" id="PF05577">
    <property type="entry name" value="Peptidase_S28"/>
    <property type="match status" value="1"/>
</dbReference>
<evidence type="ECO:0000256" key="16">
    <source>
        <dbReference type="ARBA" id="ARBA00076475"/>
    </source>
</evidence>
<dbReference type="GO" id="GO:0006508">
    <property type="term" value="P:proteolysis"/>
    <property type="evidence" value="ECO:0007669"/>
    <property type="project" value="UniProtKB-KW"/>
</dbReference>
<evidence type="ECO:0000256" key="14">
    <source>
        <dbReference type="ARBA" id="ARBA00066456"/>
    </source>
</evidence>
<keyword evidence="8" id="KW-0865">Zymogen</keyword>
<evidence type="ECO:0000313" key="20">
    <source>
        <dbReference type="Proteomes" id="UP001152799"/>
    </source>
</evidence>
<comment type="subunit">
    <text evidence="3">Homodimer.</text>
</comment>
<evidence type="ECO:0000256" key="18">
    <source>
        <dbReference type="SAM" id="SignalP"/>
    </source>
</evidence>
<dbReference type="Proteomes" id="UP001152799">
    <property type="component" value="Chromosome 1"/>
</dbReference>
<dbReference type="PANTHER" id="PTHR11010">
    <property type="entry name" value="PROTEASE S28 PRO-X CARBOXYPEPTIDASE-RELATED"/>
    <property type="match status" value="1"/>
</dbReference>
<feature type="chain" id="PRO_5040230068" description="Lysosomal Pro-X carboxypeptidase" evidence="18">
    <location>
        <begin position="16"/>
        <end position="485"/>
    </location>
</feature>
<evidence type="ECO:0000256" key="9">
    <source>
        <dbReference type="ARBA" id="ARBA00023157"/>
    </source>
</evidence>
<dbReference type="EC" id="3.4.16.2" evidence="14"/>
<dbReference type="SUPFAM" id="SSF53474">
    <property type="entry name" value="alpha/beta-Hydrolases"/>
    <property type="match status" value="1"/>
</dbReference>
<evidence type="ECO:0000256" key="15">
    <source>
        <dbReference type="ARBA" id="ARBA00073691"/>
    </source>
</evidence>
<evidence type="ECO:0000256" key="3">
    <source>
        <dbReference type="ARBA" id="ARBA00011738"/>
    </source>
</evidence>
<dbReference type="FunFam" id="1.20.120.980:FF:000002">
    <property type="entry name" value="lysosomal Pro-X carboxypeptidase"/>
    <property type="match status" value="1"/>
</dbReference>
<evidence type="ECO:0000256" key="4">
    <source>
        <dbReference type="ARBA" id="ARBA00022645"/>
    </source>
</evidence>
<evidence type="ECO:0000256" key="1">
    <source>
        <dbReference type="ARBA" id="ARBA00004371"/>
    </source>
</evidence>
<dbReference type="OrthoDB" id="2130629at2759"/>
<protein>
    <recommendedName>
        <fullName evidence="15">Lysosomal Pro-X carboxypeptidase</fullName>
        <ecNumber evidence="14">3.4.16.2</ecNumber>
    </recommendedName>
    <alternativeName>
        <fullName evidence="17">Proline carboxypeptidase</fullName>
    </alternativeName>
    <alternativeName>
        <fullName evidence="16">Prolylcarboxypeptidase</fullName>
    </alternativeName>
</protein>
<gene>
    <name evidence="19" type="ORF">CEUTPL_LOCUS4</name>
</gene>
<evidence type="ECO:0000256" key="8">
    <source>
        <dbReference type="ARBA" id="ARBA00023145"/>
    </source>
</evidence>
<evidence type="ECO:0000256" key="13">
    <source>
        <dbReference type="ARBA" id="ARBA00059701"/>
    </source>
</evidence>